<keyword evidence="2" id="KW-0805">Transcription regulation</keyword>
<evidence type="ECO:0000256" key="4">
    <source>
        <dbReference type="SAM" id="MobiDB-lite"/>
    </source>
</evidence>
<reference evidence="5" key="2">
    <citation type="submission" date="2023-05" db="EMBL/GenBank/DDBJ databases">
        <authorList>
            <person name="Schelkunov M.I."/>
        </authorList>
    </citation>
    <scope>NUCLEOTIDE SEQUENCE</scope>
    <source>
        <strain evidence="5">Hsosn_3</strain>
        <tissue evidence="5">Leaf</tissue>
    </source>
</reference>
<evidence type="ECO:0000256" key="3">
    <source>
        <dbReference type="ARBA" id="ARBA00023163"/>
    </source>
</evidence>
<evidence type="ECO:0000256" key="1">
    <source>
        <dbReference type="ARBA" id="ARBA00022491"/>
    </source>
</evidence>
<dbReference type="PANTHER" id="PTHR33388:SF18">
    <property type="entry name" value="PROTEIN SPEAR1"/>
    <property type="match status" value="1"/>
</dbReference>
<feature type="compositionally biased region" description="Polar residues" evidence="4">
    <location>
        <begin position="199"/>
        <end position="209"/>
    </location>
</feature>
<evidence type="ECO:0000313" key="5">
    <source>
        <dbReference type="EMBL" id="KAK1365367.1"/>
    </source>
</evidence>
<keyword evidence="1" id="KW-0678">Repressor</keyword>
<proteinExistence type="predicted"/>
<sequence length="221" mass="24013">MGSNYFGEPNLRNEKYGGGGGGGSSSSSSSSRKGKKKSGNNSEKPKQPQRGLGVAQLEKIRLDSQMAVAAGYNINPDSINPSYPMYFPNPQEDLRVERPYIRSSPSSFYTSTLQPSLASYGFDAPQTPKMMGKGERERTYVSYGDHSQPSLINTRWNAGKTDPSIQHSQQSQFITKQLLDLEAEEATGKNKKARGDSVGSGSTLSGSCNSEELDLELRLSL</sequence>
<dbReference type="InterPro" id="IPR040356">
    <property type="entry name" value="SPEAR"/>
</dbReference>
<dbReference type="PANTHER" id="PTHR33388">
    <property type="entry name" value="OS01G0212500 PROTEIN"/>
    <property type="match status" value="1"/>
</dbReference>
<evidence type="ECO:0000313" key="6">
    <source>
        <dbReference type="Proteomes" id="UP001237642"/>
    </source>
</evidence>
<name>A0AAD8HFT7_9APIA</name>
<evidence type="ECO:0000256" key="2">
    <source>
        <dbReference type="ARBA" id="ARBA00023015"/>
    </source>
</evidence>
<dbReference type="Proteomes" id="UP001237642">
    <property type="component" value="Unassembled WGS sequence"/>
</dbReference>
<organism evidence="5 6">
    <name type="scientific">Heracleum sosnowskyi</name>
    <dbReference type="NCBI Taxonomy" id="360622"/>
    <lineage>
        <taxon>Eukaryota</taxon>
        <taxon>Viridiplantae</taxon>
        <taxon>Streptophyta</taxon>
        <taxon>Embryophyta</taxon>
        <taxon>Tracheophyta</taxon>
        <taxon>Spermatophyta</taxon>
        <taxon>Magnoliopsida</taxon>
        <taxon>eudicotyledons</taxon>
        <taxon>Gunneridae</taxon>
        <taxon>Pentapetalae</taxon>
        <taxon>asterids</taxon>
        <taxon>campanulids</taxon>
        <taxon>Apiales</taxon>
        <taxon>Apiaceae</taxon>
        <taxon>Apioideae</taxon>
        <taxon>apioid superclade</taxon>
        <taxon>Tordylieae</taxon>
        <taxon>Tordyliinae</taxon>
        <taxon>Heracleum</taxon>
    </lineage>
</organism>
<protein>
    <submittedName>
        <fullName evidence="5">SPOROCYTELESS-like EAR-containing protein 1</fullName>
    </submittedName>
</protein>
<gene>
    <name evidence="5" type="ORF">POM88_040928</name>
</gene>
<feature type="region of interest" description="Disordered" evidence="4">
    <location>
        <begin position="185"/>
        <end position="209"/>
    </location>
</feature>
<keyword evidence="6" id="KW-1185">Reference proteome</keyword>
<dbReference type="EMBL" id="JAUIZM010000009">
    <property type="protein sequence ID" value="KAK1365367.1"/>
    <property type="molecule type" value="Genomic_DNA"/>
</dbReference>
<keyword evidence="3" id="KW-0804">Transcription</keyword>
<accession>A0AAD8HFT7</accession>
<dbReference type="AlphaFoldDB" id="A0AAD8HFT7"/>
<reference evidence="5" key="1">
    <citation type="submission" date="2023-02" db="EMBL/GenBank/DDBJ databases">
        <title>Genome of toxic invasive species Heracleum sosnowskyi carries increased number of genes despite the absence of recent whole-genome duplications.</title>
        <authorList>
            <person name="Schelkunov M."/>
            <person name="Shtratnikova V."/>
            <person name="Makarenko M."/>
            <person name="Klepikova A."/>
            <person name="Omelchenko D."/>
            <person name="Novikova G."/>
            <person name="Obukhova E."/>
            <person name="Bogdanov V."/>
            <person name="Penin A."/>
            <person name="Logacheva M."/>
        </authorList>
    </citation>
    <scope>NUCLEOTIDE SEQUENCE</scope>
    <source>
        <strain evidence="5">Hsosn_3</strain>
        <tissue evidence="5">Leaf</tissue>
    </source>
</reference>
<feature type="region of interest" description="Disordered" evidence="4">
    <location>
        <begin position="1"/>
        <end position="56"/>
    </location>
</feature>
<dbReference type="GO" id="GO:0003700">
    <property type="term" value="F:DNA-binding transcription factor activity"/>
    <property type="evidence" value="ECO:0007669"/>
    <property type="project" value="InterPro"/>
</dbReference>
<comment type="caution">
    <text evidence="5">The sequence shown here is derived from an EMBL/GenBank/DDBJ whole genome shotgun (WGS) entry which is preliminary data.</text>
</comment>